<evidence type="ECO:0000313" key="5">
    <source>
        <dbReference type="Proteomes" id="UP001153365"/>
    </source>
</evidence>
<dbReference type="AlphaFoldDB" id="A0AAV0BI91"/>
<reference evidence="4" key="1">
    <citation type="submission" date="2022-06" db="EMBL/GenBank/DDBJ databases">
        <authorList>
            <consortium name="SYNGENTA / RWTH Aachen University"/>
        </authorList>
    </citation>
    <scope>NUCLEOTIDE SEQUENCE</scope>
</reference>
<feature type="compositionally biased region" description="Low complexity" evidence="2">
    <location>
        <begin position="491"/>
        <end position="504"/>
    </location>
</feature>
<dbReference type="Pfam" id="PF01399">
    <property type="entry name" value="PCI"/>
    <property type="match status" value="1"/>
</dbReference>
<dbReference type="InterPro" id="IPR040750">
    <property type="entry name" value="eIF3m_C_helix"/>
</dbReference>
<dbReference type="Proteomes" id="UP001153365">
    <property type="component" value="Unassembled WGS sequence"/>
</dbReference>
<dbReference type="GO" id="GO:0002183">
    <property type="term" value="P:cytoplasmic translational initiation"/>
    <property type="evidence" value="ECO:0007669"/>
    <property type="project" value="TreeGrafter"/>
</dbReference>
<feature type="domain" description="PCI" evidence="3">
    <location>
        <begin position="267"/>
        <end position="447"/>
    </location>
</feature>
<dbReference type="PANTHER" id="PTHR15350:SF2">
    <property type="entry name" value="EUKARYOTIC TRANSLATION INITIATION FACTOR 3 SUBUNIT M"/>
    <property type="match status" value="1"/>
</dbReference>
<dbReference type="SMART" id="SM00088">
    <property type="entry name" value="PINT"/>
    <property type="match status" value="1"/>
</dbReference>
<evidence type="ECO:0000259" key="3">
    <source>
        <dbReference type="PROSITE" id="PS50250"/>
    </source>
</evidence>
<organism evidence="4 5">
    <name type="scientific">Phakopsora pachyrhizi</name>
    <name type="common">Asian soybean rust disease fungus</name>
    <dbReference type="NCBI Taxonomy" id="170000"/>
    <lineage>
        <taxon>Eukaryota</taxon>
        <taxon>Fungi</taxon>
        <taxon>Dikarya</taxon>
        <taxon>Basidiomycota</taxon>
        <taxon>Pucciniomycotina</taxon>
        <taxon>Pucciniomycetes</taxon>
        <taxon>Pucciniales</taxon>
        <taxon>Phakopsoraceae</taxon>
        <taxon>Phakopsora</taxon>
    </lineage>
</organism>
<dbReference type="PROSITE" id="PS50250">
    <property type="entry name" value="PCI"/>
    <property type="match status" value="1"/>
</dbReference>
<comment type="similarity">
    <text evidence="1">Belongs to the CSN7/EIF3M family. CSN7 subfamily.</text>
</comment>
<dbReference type="EMBL" id="CALTRL010005804">
    <property type="protein sequence ID" value="CAH7686616.1"/>
    <property type="molecule type" value="Genomic_DNA"/>
</dbReference>
<feature type="region of interest" description="Disordered" evidence="2">
    <location>
        <begin position="483"/>
        <end position="510"/>
    </location>
</feature>
<evidence type="ECO:0000256" key="2">
    <source>
        <dbReference type="SAM" id="MobiDB-lite"/>
    </source>
</evidence>
<dbReference type="Pfam" id="PF18005">
    <property type="entry name" value="eIF3m_C_helix"/>
    <property type="match status" value="1"/>
</dbReference>
<dbReference type="GO" id="GO:0005852">
    <property type="term" value="C:eukaryotic translation initiation factor 3 complex"/>
    <property type="evidence" value="ECO:0007669"/>
    <property type="project" value="TreeGrafter"/>
</dbReference>
<keyword evidence="5" id="KW-1185">Reference proteome</keyword>
<evidence type="ECO:0000313" key="4">
    <source>
        <dbReference type="EMBL" id="CAH7686616.1"/>
    </source>
</evidence>
<evidence type="ECO:0000256" key="1">
    <source>
        <dbReference type="ARBA" id="ARBA00008482"/>
    </source>
</evidence>
<proteinExistence type="inferred from homology"/>
<dbReference type="InterPro" id="IPR000717">
    <property type="entry name" value="PCI_dom"/>
</dbReference>
<protein>
    <recommendedName>
        <fullName evidence="3">PCI domain-containing protein</fullName>
    </recommendedName>
</protein>
<sequence>MSESPFLASANTNTTKQGSIWTVLVQPLFEDLVFEASVLITKGAAIQAALAAGAPKNFNQPSEFAIRIRDTALELYGIGQEREEIDEADQMTKAETLESTDQDTSEIREKKRLIVEEIWSKLQPGVLTKTDDRELEAVTNLLLTLLSSFFLSNHPKFYGFASQVMDVIVTAEGKTTSYGRYSSLFTLFNSLPTPTVISDNQPPLQLVIFSRLVDMTSTHLEDLSILLPSLLKLPAYLTQWKMLSSRIGVSVIEKVLRLCEKAGKSADAFNLSVAYLSSPELAQVDLTSGIDQIAEIFIKLALELPEFYDWDLLGNISPAARYLSSNPDGQTRYSNLIKLLKSSAINIGQIEQELRSNVHLSKVISEDTKSKILKKARMLSLTELCGSRLGGQVKYSELKETLGLTTPIEEDDGMEVEEWIINAIKAKLITAKLHQPSQVVFVTKVTHRSFGPAQWQLLQSRLESWGSSIKQLTQVVDESLSFTEKTRQESGNEGSSNNNKGPNKLVSAIA</sequence>
<dbReference type="PANTHER" id="PTHR15350">
    <property type="entry name" value="COP9 SIGNALOSOME COMPLEX SUBUNIT 7/DENDRITIC CELL PROTEIN GA17"/>
    <property type="match status" value="1"/>
</dbReference>
<dbReference type="InterPro" id="IPR045237">
    <property type="entry name" value="COPS7/eIF3m"/>
</dbReference>
<comment type="caution">
    <text evidence="4">The sequence shown here is derived from an EMBL/GenBank/DDBJ whole genome shotgun (WGS) entry which is preliminary data.</text>
</comment>
<accession>A0AAV0BI91</accession>
<gene>
    <name evidence="4" type="ORF">PPACK8108_LOCUS21293</name>
</gene>
<name>A0AAV0BI91_PHAPC</name>